<dbReference type="RefSeq" id="WP_280878299.1">
    <property type="nucleotide sequence ID" value="NZ_JARXVH010000007.1"/>
</dbReference>
<feature type="region of interest" description="Disordered" evidence="1">
    <location>
        <begin position="39"/>
        <end position="62"/>
    </location>
</feature>
<evidence type="ECO:0000313" key="2">
    <source>
        <dbReference type="EMBL" id="MDH6217370.1"/>
    </source>
</evidence>
<gene>
    <name evidence="2" type="ORF">M2283_004698</name>
</gene>
<evidence type="ECO:0000256" key="1">
    <source>
        <dbReference type="SAM" id="MobiDB-lite"/>
    </source>
</evidence>
<dbReference type="Proteomes" id="UP001160499">
    <property type="component" value="Unassembled WGS sequence"/>
</dbReference>
<comment type="caution">
    <text evidence="2">The sequence shown here is derived from an EMBL/GenBank/DDBJ whole genome shotgun (WGS) entry which is preliminary data.</text>
</comment>
<organism evidence="2 3">
    <name type="scientific">Streptomyces pseudovenezuelae</name>
    <dbReference type="NCBI Taxonomy" id="67350"/>
    <lineage>
        <taxon>Bacteria</taxon>
        <taxon>Bacillati</taxon>
        <taxon>Actinomycetota</taxon>
        <taxon>Actinomycetes</taxon>
        <taxon>Kitasatosporales</taxon>
        <taxon>Streptomycetaceae</taxon>
        <taxon>Streptomyces</taxon>
        <taxon>Streptomyces aurantiacus group</taxon>
    </lineage>
</organism>
<keyword evidence="3" id="KW-1185">Reference proteome</keyword>
<sequence>MGERHEDGHTDGLVLEVLFAGAMRDGVLDPEGERRAVDAFRAARDAGTHHARTRRQDDWRAG</sequence>
<protein>
    <submittedName>
        <fullName evidence="2">Uncharacterized protein</fullName>
    </submittedName>
</protein>
<name>A0ABT6LM34_9ACTN</name>
<dbReference type="EMBL" id="JARXVH010000007">
    <property type="protein sequence ID" value="MDH6217370.1"/>
    <property type="molecule type" value="Genomic_DNA"/>
</dbReference>
<accession>A0ABT6LM34</accession>
<reference evidence="2 3" key="1">
    <citation type="submission" date="2023-04" db="EMBL/GenBank/DDBJ databases">
        <title>Forest soil microbial communities from Buena Vista Peninsula, Colon Province, Panama.</title>
        <authorList>
            <person name="Bouskill N."/>
        </authorList>
    </citation>
    <scope>NUCLEOTIDE SEQUENCE [LARGE SCALE GENOMIC DNA]</scope>
    <source>
        <strain evidence="2 3">GGS1</strain>
    </source>
</reference>
<proteinExistence type="predicted"/>
<evidence type="ECO:0000313" key="3">
    <source>
        <dbReference type="Proteomes" id="UP001160499"/>
    </source>
</evidence>